<organism evidence="3 4">
    <name type="scientific">Sphingobacterium corticibacter</name>
    <dbReference type="NCBI Taxonomy" id="2171749"/>
    <lineage>
        <taxon>Bacteria</taxon>
        <taxon>Pseudomonadati</taxon>
        <taxon>Bacteroidota</taxon>
        <taxon>Sphingobacteriia</taxon>
        <taxon>Sphingobacteriales</taxon>
        <taxon>Sphingobacteriaceae</taxon>
        <taxon>Sphingobacterium</taxon>
    </lineage>
</organism>
<dbReference type="OrthoDB" id="594443at2"/>
<gene>
    <name evidence="3" type="ORF">DC487_16990</name>
</gene>
<sequence>MHYAYFAFFMGLFGSLHCAVMCGPLIFGMQQRQRNFYSSLLFQLRYQSGRILTYGILGLLLGAIGQVSKIGGWQQTISIVSGILLLFIGIFQVLGWKSHAVQRFQSWALQPFARAMGRWINRPGGSFVAGMFHGMLPCGMVYISLTSAVNADGLWSSFLFMLAFGLGTWPMLFLFSFFAQWSKRYMKLRFAWVLPMLYLLMGMWFVLRGANLDIPYLSPVLYPIGAAHCV</sequence>
<feature type="transmembrane region" description="Helical" evidence="1">
    <location>
        <begin position="190"/>
        <end position="207"/>
    </location>
</feature>
<dbReference type="Proteomes" id="UP000245627">
    <property type="component" value="Unassembled WGS sequence"/>
</dbReference>
<protein>
    <submittedName>
        <fullName evidence="3">Sulfite exporter TauE/SafE family protein</fullName>
    </submittedName>
</protein>
<comment type="caution">
    <text evidence="3">The sequence shown here is derived from an EMBL/GenBank/DDBJ whole genome shotgun (WGS) entry which is preliminary data.</text>
</comment>
<evidence type="ECO:0000256" key="1">
    <source>
        <dbReference type="SAM" id="Phobius"/>
    </source>
</evidence>
<evidence type="ECO:0000313" key="3">
    <source>
        <dbReference type="EMBL" id="PVH23924.1"/>
    </source>
</evidence>
<proteinExistence type="predicted"/>
<feature type="transmembrane region" description="Helical" evidence="1">
    <location>
        <begin position="124"/>
        <end position="145"/>
    </location>
</feature>
<evidence type="ECO:0000313" key="4">
    <source>
        <dbReference type="Proteomes" id="UP000245627"/>
    </source>
</evidence>
<feature type="transmembrane region" description="Helical" evidence="1">
    <location>
        <begin position="77"/>
        <end position="96"/>
    </location>
</feature>
<feature type="domain" description="Urease accessory protein UreH-like transmembrane" evidence="2">
    <location>
        <begin position="7"/>
        <end position="204"/>
    </location>
</feature>
<dbReference type="RefSeq" id="WP_116777175.1">
    <property type="nucleotide sequence ID" value="NZ_QDKG01000009.1"/>
</dbReference>
<reference evidence="3 4" key="1">
    <citation type="submission" date="2018-04" db="EMBL/GenBank/DDBJ databases">
        <title>Sphingobacterium cortibacter sp. nov.</title>
        <authorList>
            <person name="Li Y."/>
        </authorList>
    </citation>
    <scope>NUCLEOTIDE SEQUENCE [LARGE SCALE GENOMIC DNA]</scope>
    <source>
        <strain evidence="3 4">2c-3</strain>
    </source>
</reference>
<dbReference type="EMBL" id="QDKG01000009">
    <property type="protein sequence ID" value="PVH23924.1"/>
    <property type="molecule type" value="Genomic_DNA"/>
</dbReference>
<keyword evidence="1" id="KW-0812">Transmembrane</keyword>
<keyword evidence="4" id="KW-1185">Reference proteome</keyword>
<name>A0A2T8HET8_9SPHI</name>
<dbReference type="AlphaFoldDB" id="A0A2T8HET8"/>
<dbReference type="PANTHER" id="PTHR42208:SF1">
    <property type="entry name" value="HEAVY METAL TRANSPORTER"/>
    <property type="match status" value="1"/>
</dbReference>
<dbReference type="InterPro" id="IPR039447">
    <property type="entry name" value="UreH-like_TM_dom"/>
</dbReference>
<dbReference type="PANTHER" id="PTHR42208">
    <property type="entry name" value="HEAVY METAL TRANSPORTER-RELATED"/>
    <property type="match status" value="1"/>
</dbReference>
<dbReference type="Pfam" id="PF13386">
    <property type="entry name" value="DsbD_2"/>
    <property type="match status" value="1"/>
</dbReference>
<keyword evidence="1" id="KW-1133">Transmembrane helix</keyword>
<feature type="transmembrane region" description="Helical" evidence="1">
    <location>
        <begin position="157"/>
        <end position="178"/>
    </location>
</feature>
<evidence type="ECO:0000259" key="2">
    <source>
        <dbReference type="Pfam" id="PF13386"/>
    </source>
</evidence>
<keyword evidence="1" id="KW-0472">Membrane</keyword>
<feature type="transmembrane region" description="Helical" evidence="1">
    <location>
        <begin position="6"/>
        <end position="30"/>
    </location>
</feature>
<feature type="transmembrane region" description="Helical" evidence="1">
    <location>
        <begin position="51"/>
        <end position="71"/>
    </location>
</feature>
<accession>A0A2T8HET8</accession>